<organism evidence="1 2">
    <name type="scientific">Chromobacterium indicum</name>
    <dbReference type="NCBI Taxonomy" id="3110228"/>
    <lineage>
        <taxon>Bacteria</taxon>
        <taxon>Pseudomonadati</taxon>
        <taxon>Pseudomonadota</taxon>
        <taxon>Betaproteobacteria</taxon>
        <taxon>Neisseriales</taxon>
        <taxon>Chromobacteriaceae</taxon>
        <taxon>Chromobacterium</taxon>
    </lineage>
</organism>
<proteinExistence type="predicted"/>
<accession>A0ABV0CNN8</accession>
<comment type="caution">
    <text evidence="1">The sequence shown here is derived from an EMBL/GenBank/DDBJ whole genome shotgun (WGS) entry which is preliminary data.</text>
</comment>
<dbReference type="RefSeq" id="WP_346788804.1">
    <property type="nucleotide sequence ID" value="NZ_JAYFSJ010000008.1"/>
</dbReference>
<dbReference type="Proteomes" id="UP001405405">
    <property type="component" value="Unassembled WGS sequence"/>
</dbReference>
<dbReference type="SUPFAM" id="SSF56059">
    <property type="entry name" value="Glutathione synthetase ATP-binding domain-like"/>
    <property type="match status" value="1"/>
</dbReference>
<sequence length="396" mass="43018">MPSSPRRGPAGDSRHVLILGARAPASLEWARAFHAAGWRVTVADSLAWPVARASRAAAGYARLPEPRAHPARWLEAVRRTVIELGIDLALPTCEEAFYLASGRDALPCQVIVERFELLHQLHHKHRFAMMTAGWTAPAPETRLLESPEAVMSMRRAAPAWVFKPAYSRFASRALLRPSASRLERIRPTAAQPWVAQRYVPGREHCSYSLLANGRLTAHACYHPRYRAGRGSGVWFEPTDPAPVRAFVEQFGAATGYSGQVGFDFIETPDGACRVLECNPRATSGVHLFAEQPLLLVDALLGAPPESGVLSPSGGPKMLGLAMLLFAAPRHGLSRSFWRDFSAAGDVLLRPGDAAPLAAQFAGLLEISARALLRRRGLLSAATADIEWNGQPRNDAG</sequence>
<protein>
    <recommendedName>
        <fullName evidence="3">ATP-grasp domain-containing protein</fullName>
    </recommendedName>
</protein>
<reference evidence="1 2" key="1">
    <citation type="submission" date="2023-12" db="EMBL/GenBank/DDBJ databases">
        <title>Chromobacterium sp. strain TRC.1.1.SA producing antimicrobial pigment.</title>
        <authorList>
            <person name="Verma N."/>
            <person name="Choksket S."/>
            <person name="Pinnaka A.K."/>
            <person name="Korpole S."/>
        </authorList>
    </citation>
    <scope>NUCLEOTIDE SEQUENCE [LARGE SCALE GENOMIC DNA]</scope>
    <source>
        <strain evidence="1 2">TRC1.1.SA</strain>
    </source>
</reference>
<gene>
    <name evidence="1" type="ORF">VA599_12435</name>
</gene>
<evidence type="ECO:0008006" key="3">
    <source>
        <dbReference type="Google" id="ProtNLM"/>
    </source>
</evidence>
<evidence type="ECO:0000313" key="2">
    <source>
        <dbReference type="Proteomes" id="UP001405405"/>
    </source>
</evidence>
<keyword evidence="2" id="KW-1185">Reference proteome</keyword>
<dbReference type="EMBL" id="JAYFSJ010000008">
    <property type="protein sequence ID" value="MEN7431562.1"/>
    <property type="molecule type" value="Genomic_DNA"/>
</dbReference>
<name>A0ABV0CNN8_9NEIS</name>
<evidence type="ECO:0000313" key="1">
    <source>
        <dbReference type="EMBL" id="MEN7431562.1"/>
    </source>
</evidence>
<dbReference type="Gene3D" id="3.30.470.20">
    <property type="entry name" value="ATP-grasp fold, B domain"/>
    <property type="match status" value="1"/>
</dbReference>